<proteinExistence type="predicted"/>
<name>A0A3N4IVR8_9PEZI</name>
<protein>
    <submittedName>
        <fullName evidence="1">Uncharacterized protein</fullName>
    </submittedName>
</protein>
<sequence length="52" mass="6242">MPVFSENVFMYQIRHPLLAFATKPVSRFDFKRVMSAHFQIPLFPCRHHTDHL</sequence>
<evidence type="ECO:0000313" key="1">
    <source>
        <dbReference type="EMBL" id="RPA88401.1"/>
    </source>
</evidence>
<dbReference type="Proteomes" id="UP000276215">
    <property type="component" value="Unassembled WGS sequence"/>
</dbReference>
<organism evidence="1 2">
    <name type="scientific">Choiromyces venosus 120613-1</name>
    <dbReference type="NCBI Taxonomy" id="1336337"/>
    <lineage>
        <taxon>Eukaryota</taxon>
        <taxon>Fungi</taxon>
        <taxon>Dikarya</taxon>
        <taxon>Ascomycota</taxon>
        <taxon>Pezizomycotina</taxon>
        <taxon>Pezizomycetes</taxon>
        <taxon>Pezizales</taxon>
        <taxon>Tuberaceae</taxon>
        <taxon>Choiromyces</taxon>
    </lineage>
</organism>
<dbReference type="EMBL" id="ML121114">
    <property type="protein sequence ID" value="RPA88401.1"/>
    <property type="molecule type" value="Genomic_DNA"/>
</dbReference>
<keyword evidence="2" id="KW-1185">Reference proteome</keyword>
<dbReference type="AlphaFoldDB" id="A0A3N4IVR8"/>
<gene>
    <name evidence="1" type="ORF">L873DRAFT_1824559</name>
</gene>
<accession>A0A3N4IVR8</accession>
<reference evidence="1 2" key="1">
    <citation type="journal article" date="2018" name="Nat. Ecol. Evol.">
        <title>Pezizomycetes genomes reveal the molecular basis of ectomycorrhizal truffle lifestyle.</title>
        <authorList>
            <person name="Murat C."/>
            <person name="Payen T."/>
            <person name="Noel B."/>
            <person name="Kuo A."/>
            <person name="Morin E."/>
            <person name="Chen J."/>
            <person name="Kohler A."/>
            <person name="Krizsan K."/>
            <person name="Balestrini R."/>
            <person name="Da Silva C."/>
            <person name="Montanini B."/>
            <person name="Hainaut M."/>
            <person name="Levati E."/>
            <person name="Barry K.W."/>
            <person name="Belfiori B."/>
            <person name="Cichocki N."/>
            <person name="Clum A."/>
            <person name="Dockter R.B."/>
            <person name="Fauchery L."/>
            <person name="Guy J."/>
            <person name="Iotti M."/>
            <person name="Le Tacon F."/>
            <person name="Lindquist E.A."/>
            <person name="Lipzen A."/>
            <person name="Malagnac F."/>
            <person name="Mello A."/>
            <person name="Molinier V."/>
            <person name="Miyauchi S."/>
            <person name="Poulain J."/>
            <person name="Riccioni C."/>
            <person name="Rubini A."/>
            <person name="Sitrit Y."/>
            <person name="Splivallo R."/>
            <person name="Traeger S."/>
            <person name="Wang M."/>
            <person name="Zifcakova L."/>
            <person name="Wipf D."/>
            <person name="Zambonelli A."/>
            <person name="Paolocci F."/>
            <person name="Nowrousian M."/>
            <person name="Ottonello S."/>
            <person name="Baldrian P."/>
            <person name="Spatafora J.W."/>
            <person name="Henrissat B."/>
            <person name="Nagy L.G."/>
            <person name="Aury J.M."/>
            <person name="Wincker P."/>
            <person name="Grigoriev I.V."/>
            <person name="Bonfante P."/>
            <person name="Martin F.M."/>
        </authorList>
    </citation>
    <scope>NUCLEOTIDE SEQUENCE [LARGE SCALE GENOMIC DNA]</scope>
    <source>
        <strain evidence="1 2">120613-1</strain>
    </source>
</reference>
<evidence type="ECO:0000313" key="2">
    <source>
        <dbReference type="Proteomes" id="UP000276215"/>
    </source>
</evidence>